<comment type="caution">
    <text evidence="8">The sequence shown here is derived from an EMBL/GenBank/DDBJ whole genome shotgun (WGS) entry which is preliminary data.</text>
</comment>
<dbReference type="Pfam" id="PF01850">
    <property type="entry name" value="PIN"/>
    <property type="match status" value="1"/>
</dbReference>
<evidence type="ECO:0000313" key="9">
    <source>
        <dbReference type="Proteomes" id="UP000237822"/>
    </source>
</evidence>
<dbReference type="EMBL" id="PVTI01000007">
    <property type="protein sequence ID" value="PRY60328.1"/>
    <property type="molecule type" value="Genomic_DNA"/>
</dbReference>
<keyword evidence="1 6" id="KW-1277">Toxin-antitoxin system</keyword>
<dbReference type="EC" id="3.1.-.-" evidence="6"/>
<keyword evidence="4 6" id="KW-0378">Hydrolase</keyword>
<accession>A0A2T0UR35</accession>
<dbReference type="InterPro" id="IPR029060">
    <property type="entry name" value="PIN-like_dom_sf"/>
</dbReference>
<feature type="domain" description="PIN" evidence="7">
    <location>
        <begin position="5"/>
        <end position="122"/>
    </location>
</feature>
<protein>
    <recommendedName>
        <fullName evidence="6">Ribonuclease VapC</fullName>
        <shortName evidence="6">RNase VapC</shortName>
        <ecNumber evidence="6">3.1.-.-</ecNumber>
    </recommendedName>
    <alternativeName>
        <fullName evidence="6">Toxin VapC</fullName>
    </alternativeName>
</protein>
<keyword evidence="5 6" id="KW-0460">Magnesium</keyword>
<keyword evidence="6" id="KW-0800">Toxin</keyword>
<evidence type="ECO:0000256" key="5">
    <source>
        <dbReference type="ARBA" id="ARBA00022842"/>
    </source>
</evidence>
<evidence type="ECO:0000256" key="4">
    <source>
        <dbReference type="ARBA" id="ARBA00022801"/>
    </source>
</evidence>
<comment type="similarity">
    <text evidence="6">Belongs to the PINc/VapC protein family.</text>
</comment>
<dbReference type="Proteomes" id="UP000237822">
    <property type="component" value="Unassembled WGS sequence"/>
</dbReference>
<name>A0A2T0UR35_9MICO</name>
<evidence type="ECO:0000256" key="2">
    <source>
        <dbReference type="ARBA" id="ARBA00022722"/>
    </source>
</evidence>
<dbReference type="InterPro" id="IPR022907">
    <property type="entry name" value="VapC_family"/>
</dbReference>
<dbReference type="GO" id="GO:0090729">
    <property type="term" value="F:toxin activity"/>
    <property type="evidence" value="ECO:0007669"/>
    <property type="project" value="UniProtKB-KW"/>
</dbReference>
<keyword evidence="2 6" id="KW-0540">Nuclease</keyword>
<organism evidence="8 9">
    <name type="scientific">Knoellia remsis</name>
    <dbReference type="NCBI Taxonomy" id="407159"/>
    <lineage>
        <taxon>Bacteria</taxon>
        <taxon>Bacillati</taxon>
        <taxon>Actinomycetota</taxon>
        <taxon>Actinomycetes</taxon>
        <taxon>Micrococcales</taxon>
        <taxon>Intrasporangiaceae</taxon>
        <taxon>Knoellia</taxon>
    </lineage>
</organism>
<comment type="cofactor">
    <cofactor evidence="6">
        <name>Mg(2+)</name>
        <dbReference type="ChEBI" id="CHEBI:18420"/>
    </cofactor>
</comment>
<dbReference type="GO" id="GO:0000287">
    <property type="term" value="F:magnesium ion binding"/>
    <property type="evidence" value="ECO:0007669"/>
    <property type="project" value="UniProtKB-UniRule"/>
</dbReference>
<keyword evidence="3 6" id="KW-0479">Metal-binding</keyword>
<evidence type="ECO:0000256" key="6">
    <source>
        <dbReference type="HAMAP-Rule" id="MF_00265"/>
    </source>
</evidence>
<evidence type="ECO:0000313" key="8">
    <source>
        <dbReference type="EMBL" id="PRY60328.1"/>
    </source>
</evidence>
<dbReference type="CDD" id="cd09854">
    <property type="entry name" value="PIN_VapC-like"/>
    <property type="match status" value="1"/>
</dbReference>
<dbReference type="GO" id="GO:0004540">
    <property type="term" value="F:RNA nuclease activity"/>
    <property type="evidence" value="ECO:0007669"/>
    <property type="project" value="InterPro"/>
</dbReference>
<reference evidence="8 9" key="1">
    <citation type="submission" date="2018-03" db="EMBL/GenBank/DDBJ databases">
        <title>Genomic Encyclopedia of Archaeal and Bacterial Type Strains, Phase II (KMG-II): from individual species to whole genera.</title>
        <authorList>
            <person name="Goeker M."/>
        </authorList>
    </citation>
    <scope>NUCLEOTIDE SEQUENCE [LARGE SCALE GENOMIC DNA]</scope>
    <source>
        <strain evidence="8 9">ATCC BAA-1496</strain>
    </source>
</reference>
<keyword evidence="9" id="KW-1185">Reference proteome</keyword>
<dbReference type="GO" id="GO:0016787">
    <property type="term" value="F:hydrolase activity"/>
    <property type="evidence" value="ECO:0007669"/>
    <property type="project" value="UniProtKB-KW"/>
</dbReference>
<feature type="binding site" evidence="6">
    <location>
        <position position="96"/>
    </location>
    <ligand>
        <name>Mg(2+)</name>
        <dbReference type="ChEBI" id="CHEBI:18420"/>
    </ligand>
</feature>
<evidence type="ECO:0000256" key="1">
    <source>
        <dbReference type="ARBA" id="ARBA00022649"/>
    </source>
</evidence>
<comment type="function">
    <text evidence="6">Toxic component of a toxin-antitoxin (TA) system. An RNase.</text>
</comment>
<dbReference type="AlphaFoldDB" id="A0A2T0UR35"/>
<dbReference type="HAMAP" id="MF_00265">
    <property type="entry name" value="VapC_Nob1"/>
    <property type="match status" value="1"/>
</dbReference>
<dbReference type="SUPFAM" id="SSF88723">
    <property type="entry name" value="PIN domain-like"/>
    <property type="match status" value="1"/>
</dbReference>
<dbReference type="InterPro" id="IPR002716">
    <property type="entry name" value="PIN_dom"/>
</dbReference>
<sequence length="134" mass="14601">MRSLFLDSNVVLLALGLPSVDRDVCQAVVGSPTTRLHIAAETVQEVLFHRLRVGDRPRALAQVDWLRDLAVVHRMDDDVIDRALDLVATTPARGRDAFIAATALEAGFDRVVTTDARFVAVPGLEPVHPRDVAA</sequence>
<gene>
    <name evidence="6" type="primary">vapC</name>
    <name evidence="8" type="ORF">BCF74_107114</name>
</gene>
<dbReference type="Gene3D" id="3.40.50.1010">
    <property type="entry name" value="5'-nuclease"/>
    <property type="match status" value="1"/>
</dbReference>
<evidence type="ECO:0000256" key="3">
    <source>
        <dbReference type="ARBA" id="ARBA00022723"/>
    </source>
</evidence>
<dbReference type="RefSeq" id="WP_170070150.1">
    <property type="nucleotide sequence ID" value="NZ_PVTI01000007.1"/>
</dbReference>
<evidence type="ECO:0000259" key="7">
    <source>
        <dbReference type="Pfam" id="PF01850"/>
    </source>
</evidence>
<proteinExistence type="inferred from homology"/>
<feature type="binding site" evidence="6">
    <location>
        <position position="7"/>
    </location>
    <ligand>
        <name>Mg(2+)</name>
        <dbReference type="ChEBI" id="CHEBI:18420"/>
    </ligand>
</feature>